<dbReference type="AlphaFoldDB" id="A0A9D4H0T2"/>
<feature type="region of interest" description="Disordered" evidence="1">
    <location>
        <begin position="53"/>
        <end position="86"/>
    </location>
</feature>
<dbReference type="EMBL" id="JAIWYP010000005">
    <property type="protein sequence ID" value="KAH3823322.1"/>
    <property type="molecule type" value="Genomic_DNA"/>
</dbReference>
<evidence type="ECO:0000313" key="2">
    <source>
        <dbReference type="EMBL" id="KAH3823322.1"/>
    </source>
</evidence>
<evidence type="ECO:0000313" key="3">
    <source>
        <dbReference type="Proteomes" id="UP000828390"/>
    </source>
</evidence>
<accession>A0A9D4H0T2</accession>
<reference evidence="2" key="1">
    <citation type="journal article" date="2019" name="bioRxiv">
        <title>The Genome of the Zebra Mussel, Dreissena polymorpha: A Resource for Invasive Species Research.</title>
        <authorList>
            <person name="McCartney M.A."/>
            <person name="Auch B."/>
            <person name="Kono T."/>
            <person name="Mallez S."/>
            <person name="Zhang Y."/>
            <person name="Obille A."/>
            <person name="Becker A."/>
            <person name="Abrahante J.E."/>
            <person name="Garbe J."/>
            <person name="Badalamenti J.P."/>
            <person name="Herman A."/>
            <person name="Mangelson H."/>
            <person name="Liachko I."/>
            <person name="Sullivan S."/>
            <person name="Sone E.D."/>
            <person name="Koren S."/>
            <person name="Silverstein K.A.T."/>
            <person name="Beckman K.B."/>
            <person name="Gohl D.M."/>
        </authorList>
    </citation>
    <scope>NUCLEOTIDE SEQUENCE</scope>
    <source>
        <strain evidence="2">Duluth1</strain>
        <tissue evidence="2">Whole animal</tissue>
    </source>
</reference>
<protein>
    <submittedName>
        <fullName evidence="2">Uncharacterized protein</fullName>
    </submittedName>
</protein>
<name>A0A9D4H0T2_DREPO</name>
<feature type="non-terminal residue" evidence="2">
    <location>
        <position position="86"/>
    </location>
</feature>
<gene>
    <name evidence="2" type="ORF">DPMN_125120</name>
</gene>
<reference evidence="2" key="2">
    <citation type="submission" date="2020-11" db="EMBL/GenBank/DDBJ databases">
        <authorList>
            <person name="McCartney M.A."/>
            <person name="Auch B."/>
            <person name="Kono T."/>
            <person name="Mallez S."/>
            <person name="Becker A."/>
            <person name="Gohl D.M."/>
            <person name="Silverstein K.A.T."/>
            <person name="Koren S."/>
            <person name="Bechman K.B."/>
            <person name="Herman A."/>
            <person name="Abrahante J.E."/>
            <person name="Garbe J."/>
        </authorList>
    </citation>
    <scope>NUCLEOTIDE SEQUENCE</scope>
    <source>
        <strain evidence="2">Duluth1</strain>
        <tissue evidence="2">Whole animal</tissue>
    </source>
</reference>
<sequence length="86" mass="9965">MGLKPYAHSGEDLPSPLWRRVGPGKLFVRYRGHERNELVSSDTYRLWLEKPWSNKNQGFDESDLRSALTEAPEPRKAGLPRDFKLL</sequence>
<evidence type="ECO:0000256" key="1">
    <source>
        <dbReference type="SAM" id="MobiDB-lite"/>
    </source>
</evidence>
<organism evidence="2 3">
    <name type="scientific">Dreissena polymorpha</name>
    <name type="common">Zebra mussel</name>
    <name type="synonym">Mytilus polymorpha</name>
    <dbReference type="NCBI Taxonomy" id="45954"/>
    <lineage>
        <taxon>Eukaryota</taxon>
        <taxon>Metazoa</taxon>
        <taxon>Spiralia</taxon>
        <taxon>Lophotrochozoa</taxon>
        <taxon>Mollusca</taxon>
        <taxon>Bivalvia</taxon>
        <taxon>Autobranchia</taxon>
        <taxon>Heteroconchia</taxon>
        <taxon>Euheterodonta</taxon>
        <taxon>Imparidentia</taxon>
        <taxon>Neoheterodontei</taxon>
        <taxon>Myida</taxon>
        <taxon>Dreissenoidea</taxon>
        <taxon>Dreissenidae</taxon>
        <taxon>Dreissena</taxon>
    </lineage>
</organism>
<feature type="compositionally biased region" description="Basic and acidic residues" evidence="1">
    <location>
        <begin position="72"/>
        <end position="86"/>
    </location>
</feature>
<comment type="caution">
    <text evidence="2">The sequence shown here is derived from an EMBL/GenBank/DDBJ whole genome shotgun (WGS) entry which is preliminary data.</text>
</comment>
<proteinExistence type="predicted"/>
<dbReference type="Proteomes" id="UP000828390">
    <property type="component" value="Unassembled WGS sequence"/>
</dbReference>
<keyword evidence="3" id="KW-1185">Reference proteome</keyword>